<evidence type="ECO:0000313" key="2">
    <source>
        <dbReference type="EMBL" id="KAJ7654204.1"/>
    </source>
</evidence>
<name>A0AAD7CN09_MYCRO</name>
<feature type="region of interest" description="Disordered" evidence="1">
    <location>
        <begin position="102"/>
        <end position="180"/>
    </location>
</feature>
<dbReference type="Proteomes" id="UP001221757">
    <property type="component" value="Unassembled WGS sequence"/>
</dbReference>
<feature type="region of interest" description="Disordered" evidence="1">
    <location>
        <begin position="194"/>
        <end position="232"/>
    </location>
</feature>
<accession>A0AAD7CN09</accession>
<dbReference type="AlphaFoldDB" id="A0AAD7CN09"/>
<gene>
    <name evidence="2" type="ORF">B0H17DRAFT_1214467</name>
</gene>
<reference evidence="2" key="1">
    <citation type="submission" date="2023-03" db="EMBL/GenBank/DDBJ databases">
        <title>Massive genome expansion in bonnet fungi (Mycena s.s.) driven by repeated elements and novel gene families across ecological guilds.</title>
        <authorList>
            <consortium name="Lawrence Berkeley National Laboratory"/>
            <person name="Harder C.B."/>
            <person name="Miyauchi S."/>
            <person name="Viragh M."/>
            <person name="Kuo A."/>
            <person name="Thoen E."/>
            <person name="Andreopoulos B."/>
            <person name="Lu D."/>
            <person name="Skrede I."/>
            <person name="Drula E."/>
            <person name="Henrissat B."/>
            <person name="Morin E."/>
            <person name="Kohler A."/>
            <person name="Barry K."/>
            <person name="LaButti K."/>
            <person name="Morin E."/>
            <person name="Salamov A."/>
            <person name="Lipzen A."/>
            <person name="Mereny Z."/>
            <person name="Hegedus B."/>
            <person name="Baldrian P."/>
            <person name="Stursova M."/>
            <person name="Weitz H."/>
            <person name="Taylor A."/>
            <person name="Grigoriev I.V."/>
            <person name="Nagy L.G."/>
            <person name="Martin F."/>
            <person name="Kauserud H."/>
        </authorList>
    </citation>
    <scope>NUCLEOTIDE SEQUENCE</scope>
    <source>
        <strain evidence="2">CBHHK067</strain>
    </source>
</reference>
<feature type="region of interest" description="Disordered" evidence="1">
    <location>
        <begin position="1"/>
        <end position="37"/>
    </location>
</feature>
<proteinExistence type="predicted"/>
<feature type="compositionally biased region" description="Basic and acidic residues" evidence="1">
    <location>
        <begin position="102"/>
        <end position="123"/>
    </location>
</feature>
<evidence type="ECO:0000256" key="1">
    <source>
        <dbReference type="SAM" id="MobiDB-lite"/>
    </source>
</evidence>
<organism evidence="2 3">
    <name type="scientific">Mycena rosella</name>
    <name type="common">Pink bonnet</name>
    <name type="synonym">Agaricus rosellus</name>
    <dbReference type="NCBI Taxonomy" id="1033263"/>
    <lineage>
        <taxon>Eukaryota</taxon>
        <taxon>Fungi</taxon>
        <taxon>Dikarya</taxon>
        <taxon>Basidiomycota</taxon>
        <taxon>Agaricomycotina</taxon>
        <taxon>Agaricomycetes</taxon>
        <taxon>Agaricomycetidae</taxon>
        <taxon>Agaricales</taxon>
        <taxon>Marasmiineae</taxon>
        <taxon>Mycenaceae</taxon>
        <taxon>Mycena</taxon>
    </lineage>
</organism>
<feature type="compositionally biased region" description="Pro residues" evidence="1">
    <location>
        <begin position="1"/>
        <end position="11"/>
    </location>
</feature>
<dbReference type="EMBL" id="JARKIE010000326">
    <property type="protein sequence ID" value="KAJ7654204.1"/>
    <property type="molecule type" value="Genomic_DNA"/>
</dbReference>
<feature type="compositionally biased region" description="Gly residues" evidence="1">
    <location>
        <begin position="18"/>
        <end position="37"/>
    </location>
</feature>
<protein>
    <submittedName>
        <fullName evidence="2">Uncharacterized protein</fullName>
    </submittedName>
</protein>
<comment type="caution">
    <text evidence="2">The sequence shown here is derived from an EMBL/GenBank/DDBJ whole genome shotgun (WGS) entry which is preliminary data.</text>
</comment>
<sequence>MSKVPLPPKAPPAWGKGKTVGRGRQGVRGGHGGGGGGCGTGVGVDVAEGTGVGVGTGSGGGHGGAPFVFRQTYDDDGNIVPLPLDTPLSSISAAEARRIRSFEKERDRQESDAAEALKERLHNPDGPSPLFIIDKPRKRREDDDLIQELPEGSKRSRKPAKSREMPLPVTKPSTKMTKTDMAAAAADKVLLKRLRASGTENEGPSRKKEDVNGSGGGLAAARHLNLTPKIIE</sequence>
<evidence type="ECO:0000313" key="3">
    <source>
        <dbReference type="Proteomes" id="UP001221757"/>
    </source>
</evidence>
<keyword evidence="3" id="KW-1185">Reference proteome</keyword>